<evidence type="ECO:0000313" key="1">
    <source>
        <dbReference type="EMBL" id="MCC5466778.1"/>
    </source>
</evidence>
<keyword evidence="2" id="KW-1185">Reference proteome</keyword>
<dbReference type="EMBL" id="JAJHJB010000022">
    <property type="protein sequence ID" value="MCC5466778.1"/>
    <property type="molecule type" value="Genomic_DNA"/>
</dbReference>
<proteinExistence type="predicted"/>
<sequence length="77" mass="8670">MKIIGITNVDKFLAVLDKCQGKIELVTSEGDRLNLKSKLCQYLALSKIFSEAKIDEIEIIASEPEDTKLLLEYLIRG</sequence>
<protein>
    <submittedName>
        <fullName evidence="1">Polya polymerase</fullName>
    </submittedName>
</protein>
<comment type="caution">
    <text evidence="1">The sequence shown here is derived from an EMBL/GenBank/DDBJ whole genome shotgun (WGS) entry which is preliminary data.</text>
</comment>
<name>A0ABS8HWZ8_9FIRM</name>
<organism evidence="1 2">
    <name type="scientific">Pelosinus baikalensis</name>
    <dbReference type="NCBI Taxonomy" id="2892015"/>
    <lineage>
        <taxon>Bacteria</taxon>
        <taxon>Bacillati</taxon>
        <taxon>Bacillota</taxon>
        <taxon>Negativicutes</taxon>
        <taxon>Selenomonadales</taxon>
        <taxon>Sporomusaceae</taxon>
        <taxon>Pelosinus</taxon>
    </lineage>
</organism>
<evidence type="ECO:0000313" key="2">
    <source>
        <dbReference type="Proteomes" id="UP001165492"/>
    </source>
</evidence>
<dbReference type="Proteomes" id="UP001165492">
    <property type="component" value="Unassembled WGS sequence"/>
</dbReference>
<dbReference type="RefSeq" id="WP_007952788.1">
    <property type="nucleotide sequence ID" value="NZ_JAJHJB010000022.1"/>
</dbReference>
<reference evidence="1" key="1">
    <citation type="submission" date="2021-11" db="EMBL/GenBank/DDBJ databases">
        <title>Description of a new species Pelosinus isolated from the bottom sediments of Lake Baikal.</title>
        <authorList>
            <person name="Zakharyuk A."/>
        </authorList>
    </citation>
    <scope>NUCLEOTIDE SEQUENCE</scope>
    <source>
        <strain evidence="1">Bkl1</strain>
    </source>
</reference>
<accession>A0ABS8HWZ8</accession>
<gene>
    <name evidence="1" type="ORF">LMF89_15630</name>
</gene>